<dbReference type="AlphaFoldDB" id="A0A239B0Y6"/>
<name>A0A239B0Y6_9ACTN</name>
<protein>
    <submittedName>
        <fullName evidence="2">Uncharacterized protein</fullName>
    </submittedName>
</protein>
<evidence type="ECO:0000313" key="2">
    <source>
        <dbReference type="EMBL" id="SNS01439.1"/>
    </source>
</evidence>
<sequence>MAAAVWTGAPRATDTCERGQPLDDMCTKRVFLLRVPLPDVVSMQTRQANLEGRR</sequence>
<accession>A0A239B0Y6</accession>
<keyword evidence="3" id="KW-1185">Reference proteome</keyword>
<dbReference type="EMBL" id="FZNO01000072">
    <property type="protein sequence ID" value="SNS01439.1"/>
    <property type="molecule type" value="Genomic_DNA"/>
</dbReference>
<evidence type="ECO:0000313" key="3">
    <source>
        <dbReference type="Proteomes" id="UP000198403"/>
    </source>
</evidence>
<organism evidence="2 3">
    <name type="scientific">Blastococcus mobilis</name>
    <dbReference type="NCBI Taxonomy" id="1938746"/>
    <lineage>
        <taxon>Bacteria</taxon>
        <taxon>Bacillati</taxon>
        <taxon>Actinomycetota</taxon>
        <taxon>Actinomycetes</taxon>
        <taxon>Geodermatophilales</taxon>
        <taxon>Geodermatophilaceae</taxon>
        <taxon>Blastococcus</taxon>
    </lineage>
</organism>
<proteinExistence type="predicted"/>
<gene>
    <name evidence="2" type="ORF">SAMN06272737_1723</name>
</gene>
<reference evidence="2 3" key="1">
    <citation type="submission" date="2017-06" db="EMBL/GenBank/DDBJ databases">
        <authorList>
            <person name="Kim H.J."/>
            <person name="Triplett B.A."/>
        </authorList>
    </citation>
    <scope>NUCLEOTIDE SEQUENCE [LARGE SCALE GENOMIC DNA]</scope>
    <source>
        <strain evidence="2 3">DSM 44272</strain>
    </source>
</reference>
<dbReference type="Proteomes" id="UP000198403">
    <property type="component" value="Unassembled WGS sequence"/>
</dbReference>
<feature type="region of interest" description="Disordered" evidence="1">
    <location>
        <begin position="1"/>
        <end position="20"/>
    </location>
</feature>
<evidence type="ECO:0000256" key="1">
    <source>
        <dbReference type="SAM" id="MobiDB-lite"/>
    </source>
</evidence>